<feature type="compositionally biased region" description="Polar residues" evidence="1">
    <location>
        <begin position="230"/>
        <end position="244"/>
    </location>
</feature>
<accession>A0A3N2PM27</accession>
<evidence type="ECO:0000313" key="2">
    <source>
        <dbReference type="EMBL" id="ROT35464.1"/>
    </source>
</evidence>
<dbReference type="PANTHER" id="PTHR28186">
    <property type="entry name" value="MEIOTICALLY UP-REGULATED GENE 9 PROTEIN"/>
    <property type="match status" value="1"/>
</dbReference>
<evidence type="ECO:0000256" key="1">
    <source>
        <dbReference type="SAM" id="MobiDB-lite"/>
    </source>
</evidence>
<dbReference type="InterPro" id="IPR018809">
    <property type="entry name" value="DUF2406"/>
</dbReference>
<dbReference type="AlphaFoldDB" id="A0A3N2PM27"/>
<keyword evidence="3" id="KW-1185">Reference proteome</keyword>
<proteinExistence type="predicted"/>
<name>A0A3N2PM27_SODAK</name>
<feature type="compositionally biased region" description="Polar residues" evidence="1">
    <location>
        <begin position="263"/>
        <end position="279"/>
    </location>
</feature>
<organism evidence="2 3">
    <name type="scientific">Sodiomyces alkalinus (strain CBS 110278 / VKM F-3762 / F11)</name>
    <name type="common">Alkaliphilic filamentous fungus</name>
    <dbReference type="NCBI Taxonomy" id="1314773"/>
    <lineage>
        <taxon>Eukaryota</taxon>
        <taxon>Fungi</taxon>
        <taxon>Dikarya</taxon>
        <taxon>Ascomycota</taxon>
        <taxon>Pezizomycotina</taxon>
        <taxon>Sordariomycetes</taxon>
        <taxon>Hypocreomycetidae</taxon>
        <taxon>Glomerellales</taxon>
        <taxon>Plectosphaerellaceae</taxon>
        <taxon>Sodiomyces</taxon>
    </lineage>
</organism>
<feature type="region of interest" description="Disordered" evidence="1">
    <location>
        <begin position="29"/>
        <end position="49"/>
    </location>
</feature>
<feature type="compositionally biased region" description="Polar residues" evidence="1">
    <location>
        <begin position="181"/>
        <end position="210"/>
    </location>
</feature>
<feature type="region of interest" description="Disordered" evidence="1">
    <location>
        <begin position="91"/>
        <end position="325"/>
    </location>
</feature>
<sequence>MAISEAEPAAVQAMTKSSLAPLRAIQHRDSFGNPIAEPDLSNPTRSRWERPLDTIRSFEAAIDGGYSRKSYIRPDTDAAANWNRRSSYYAGAHGSRSAHDGYYAGRPASMRPESTHLDYNYSNSNRSGQLESMNQNGGGSYGPGPSRQRTPRMLSEPARGHGDGSHHQNVYPLPHKDRSYETVTTAAGSGSSEQAGYQTDPTSSENSSIDRPSPTKRRERINDYGIGFSQPATTYQPPAFSVSSGPRAPGSNGAVPQLAPLGPNQNQSQSQNHGDTTSPPAIPRKDVGGGSSGGSILLRKPSALQRSDTTEKRKSWFSRRFSKNS</sequence>
<dbReference type="RefSeq" id="XP_028463270.1">
    <property type="nucleotide sequence ID" value="XM_028612690.1"/>
</dbReference>
<dbReference type="EMBL" id="ML119061">
    <property type="protein sequence ID" value="ROT35464.1"/>
    <property type="molecule type" value="Genomic_DNA"/>
</dbReference>
<feature type="compositionally biased region" description="Basic residues" evidence="1">
    <location>
        <begin position="315"/>
        <end position="325"/>
    </location>
</feature>
<feature type="compositionally biased region" description="Polar residues" evidence="1">
    <location>
        <begin position="120"/>
        <end position="135"/>
    </location>
</feature>
<dbReference type="GeneID" id="39581168"/>
<reference evidence="2 3" key="1">
    <citation type="journal article" date="2018" name="Mol. Ecol.">
        <title>The obligate alkalophilic soda-lake fungus Sodiomyces alkalinus has shifted to a protein diet.</title>
        <authorList>
            <person name="Grum-Grzhimaylo A.A."/>
            <person name="Falkoski D.L."/>
            <person name="van den Heuvel J."/>
            <person name="Valero-Jimenez C.A."/>
            <person name="Min B."/>
            <person name="Choi I.G."/>
            <person name="Lipzen A."/>
            <person name="Daum C.G."/>
            <person name="Aanen D.K."/>
            <person name="Tsang A."/>
            <person name="Henrissat B."/>
            <person name="Bilanenko E.N."/>
            <person name="de Vries R.P."/>
            <person name="van Kan J.A.L."/>
            <person name="Grigoriev I.V."/>
            <person name="Debets A.J.M."/>
        </authorList>
    </citation>
    <scope>NUCLEOTIDE SEQUENCE [LARGE SCALE GENOMIC DNA]</scope>
    <source>
        <strain evidence="2 3">F11</strain>
    </source>
</reference>
<dbReference type="Pfam" id="PF10295">
    <property type="entry name" value="DUF2406"/>
    <property type="match status" value="1"/>
</dbReference>
<evidence type="ECO:0008006" key="4">
    <source>
        <dbReference type="Google" id="ProtNLM"/>
    </source>
</evidence>
<dbReference type="OrthoDB" id="5330253at2759"/>
<dbReference type="Proteomes" id="UP000272025">
    <property type="component" value="Unassembled WGS sequence"/>
</dbReference>
<protein>
    <recommendedName>
        <fullName evidence="4">DUF2406 domain-containing protein</fullName>
    </recommendedName>
</protein>
<dbReference type="PANTHER" id="PTHR28186:SF1">
    <property type="entry name" value="MEIOTICALLY UP-REGULATED GENE 9 PROTEIN"/>
    <property type="match status" value="1"/>
</dbReference>
<evidence type="ECO:0000313" key="3">
    <source>
        <dbReference type="Proteomes" id="UP000272025"/>
    </source>
</evidence>
<gene>
    <name evidence="2" type="ORF">SODALDRAFT_337455</name>
</gene>